<feature type="domain" description="Radical SAM core" evidence="5">
    <location>
        <begin position="3"/>
        <end position="133"/>
    </location>
</feature>
<dbReference type="InterPro" id="IPR058240">
    <property type="entry name" value="rSAM_sf"/>
</dbReference>
<dbReference type="PANTHER" id="PTHR43075">
    <property type="entry name" value="FORMATE LYASE ACTIVATING ENZYME, PUTATIVE (AFU_ORTHOLOGUE AFUA_2G15630)-RELATED"/>
    <property type="match status" value="1"/>
</dbReference>
<keyword evidence="1" id="KW-0949">S-adenosyl-L-methionine</keyword>
<reference evidence="6" key="1">
    <citation type="journal article" date="2014" name="Front. Microbiol.">
        <title>High frequency of phylogenetically diverse reductive dehalogenase-homologous genes in deep subseafloor sedimentary metagenomes.</title>
        <authorList>
            <person name="Kawai M."/>
            <person name="Futagami T."/>
            <person name="Toyoda A."/>
            <person name="Takaki Y."/>
            <person name="Nishi S."/>
            <person name="Hori S."/>
            <person name="Arai W."/>
            <person name="Tsubouchi T."/>
            <person name="Morono Y."/>
            <person name="Uchiyama I."/>
            <person name="Ito T."/>
            <person name="Fujiyama A."/>
            <person name="Inagaki F."/>
            <person name="Takami H."/>
        </authorList>
    </citation>
    <scope>NUCLEOTIDE SEQUENCE</scope>
    <source>
        <strain evidence="6">Expedition CK06-06</strain>
    </source>
</reference>
<organism evidence="6">
    <name type="scientific">marine sediment metagenome</name>
    <dbReference type="NCBI Taxonomy" id="412755"/>
    <lineage>
        <taxon>unclassified sequences</taxon>
        <taxon>metagenomes</taxon>
        <taxon>ecological metagenomes</taxon>
    </lineage>
</organism>
<evidence type="ECO:0000256" key="2">
    <source>
        <dbReference type="ARBA" id="ARBA00022723"/>
    </source>
</evidence>
<name>X1DLJ4_9ZZZZ</name>
<dbReference type="PANTHER" id="PTHR43075:SF1">
    <property type="entry name" value="FORMATE LYASE ACTIVATING ENZYME, PUTATIVE (AFU_ORTHOLOGUE AFUA_2G15630)-RELATED"/>
    <property type="match status" value="1"/>
</dbReference>
<dbReference type="GO" id="GO:0003824">
    <property type="term" value="F:catalytic activity"/>
    <property type="evidence" value="ECO:0007669"/>
    <property type="project" value="InterPro"/>
</dbReference>
<sequence length="238" mass="26859">GTIFFTYCNLRCVFCQNYTISQLGEGTAVDREELAGMILSLQAKGCHNINLVSPTHVVPFILDALELAVGKGLYLPLVYNSGGYDSVETLGLLDGIIDIYMPDMKYSDEKTAERLSGIKNYPKINKAAVKEMHRQVGDLQIDEDGVAYRGLLVRHLVLPDRMAGTQEIVRFLAQEISTNTYLNIMAQYRPYYRAFDIPQLAQAVNRQEFLEAIDLAHQRGLYRLDKVHTSLPLRLVSR</sequence>
<keyword evidence="3" id="KW-0408">Iron</keyword>
<dbReference type="InterPro" id="IPR013785">
    <property type="entry name" value="Aldolase_TIM"/>
</dbReference>
<protein>
    <recommendedName>
        <fullName evidence="5">Radical SAM core domain-containing protein</fullName>
    </recommendedName>
</protein>
<dbReference type="EMBL" id="BARU01004505">
    <property type="protein sequence ID" value="GAH21057.1"/>
    <property type="molecule type" value="Genomic_DNA"/>
</dbReference>
<dbReference type="SUPFAM" id="SSF102114">
    <property type="entry name" value="Radical SAM enzymes"/>
    <property type="match status" value="1"/>
</dbReference>
<dbReference type="GO" id="GO:0051536">
    <property type="term" value="F:iron-sulfur cluster binding"/>
    <property type="evidence" value="ECO:0007669"/>
    <property type="project" value="UniProtKB-KW"/>
</dbReference>
<evidence type="ECO:0000256" key="4">
    <source>
        <dbReference type="ARBA" id="ARBA00023014"/>
    </source>
</evidence>
<dbReference type="InterPro" id="IPR007197">
    <property type="entry name" value="rSAM"/>
</dbReference>
<dbReference type="CDD" id="cd01335">
    <property type="entry name" value="Radical_SAM"/>
    <property type="match status" value="1"/>
</dbReference>
<proteinExistence type="predicted"/>
<dbReference type="Gene3D" id="3.20.20.70">
    <property type="entry name" value="Aldolase class I"/>
    <property type="match status" value="1"/>
</dbReference>
<evidence type="ECO:0000256" key="1">
    <source>
        <dbReference type="ARBA" id="ARBA00022691"/>
    </source>
</evidence>
<keyword evidence="2" id="KW-0479">Metal-binding</keyword>
<dbReference type="Pfam" id="PF04055">
    <property type="entry name" value="Radical_SAM"/>
    <property type="match status" value="1"/>
</dbReference>
<evidence type="ECO:0000313" key="6">
    <source>
        <dbReference type="EMBL" id="GAH21057.1"/>
    </source>
</evidence>
<accession>X1DLJ4</accession>
<gene>
    <name evidence="6" type="ORF">S03H2_09030</name>
</gene>
<keyword evidence="4" id="KW-0411">Iron-sulfur</keyword>
<evidence type="ECO:0000259" key="5">
    <source>
        <dbReference type="Pfam" id="PF04055"/>
    </source>
</evidence>
<feature type="non-terminal residue" evidence="6">
    <location>
        <position position="1"/>
    </location>
</feature>
<dbReference type="AlphaFoldDB" id="X1DLJ4"/>
<dbReference type="SFLD" id="SFLDS00029">
    <property type="entry name" value="Radical_SAM"/>
    <property type="match status" value="1"/>
</dbReference>
<dbReference type="GO" id="GO:0046872">
    <property type="term" value="F:metal ion binding"/>
    <property type="evidence" value="ECO:0007669"/>
    <property type="project" value="UniProtKB-KW"/>
</dbReference>
<comment type="caution">
    <text evidence="6">The sequence shown here is derived from an EMBL/GenBank/DDBJ whole genome shotgun (WGS) entry which is preliminary data.</text>
</comment>
<dbReference type="InterPro" id="IPR040085">
    <property type="entry name" value="MJ0674-like"/>
</dbReference>
<evidence type="ECO:0000256" key="3">
    <source>
        <dbReference type="ARBA" id="ARBA00023004"/>
    </source>
</evidence>